<dbReference type="AlphaFoldDB" id="A0A845QDK1"/>
<dbReference type="Pfam" id="PF06698">
    <property type="entry name" value="DUF1192"/>
    <property type="match status" value="1"/>
</dbReference>
<sequence length="63" mass="6702">MMDEDDVAPEAILSLSKAEIEDLSVGELEARIGALEAEIERVRAVIAQKQDSKSAAEAVFGKG</sequence>
<name>A0A845QDK1_9HYPH</name>
<gene>
    <name evidence="2" type="ORF">GTQ45_13475</name>
</gene>
<organism evidence="2 3">
    <name type="scientific">Pyruvatibacter mobilis</name>
    <dbReference type="NCBI Taxonomy" id="1712261"/>
    <lineage>
        <taxon>Bacteria</taxon>
        <taxon>Pseudomonadati</taxon>
        <taxon>Pseudomonadota</taxon>
        <taxon>Alphaproteobacteria</taxon>
        <taxon>Hyphomicrobiales</taxon>
        <taxon>Parvibaculaceae</taxon>
        <taxon>Pyruvatibacter</taxon>
    </lineage>
</organism>
<dbReference type="Proteomes" id="UP000470384">
    <property type="component" value="Unassembled WGS sequence"/>
</dbReference>
<dbReference type="InterPro" id="IPR009579">
    <property type="entry name" value="DUF1192"/>
</dbReference>
<accession>A0A845QDK1</accession>
<evidence type="ECO:0000313" key="2">
    <source>
        <dbReference type="EMBL" id="NBG96745.1"/>
    </source>
</evidence>
<protein>
    <submittedName>
        <fullName evidence="2">DUF1192 family protein</fullName>
    </submittedName>
</protein>
<reference evidence="2 3" key="1">
    <citation type="journal article" date="2016" name="Int. J. Syst. Evol. Microbiol.">
        <title>Pyruvatibacter mobilis gen. nov., sp. nov., a marine bacterium from the culture broth of Picochlorum sp. 122.</title>
        <authorList>
            <person name="Wang G."/>
            <person name="Tang M."/>
            <person name="Wu H."/>
            <person name="Dai S."/>
            <person name="Li T."/>
            <person name="Chen C."/>
            <person name="He H."/>
            <person name="Fan J."/>
            <person name="Xiang W."/>
            <person name="Li X."/>
        </authorList>
    </citation>
    <scope>NUCLEOTIDE SEQUENCE [LARGE SCALE GENOMIC DNA]</scope>
    <source>
        <strain evidence="2 3">GYP-11</strain>
    </source>
</reference>
<comment type="caution">
    <text evidence="2">The sequence shown here is derived from an EMBL/GenBank/DDBJ whole genome shotgun (WGS) entry which is preliminary data.</text>
</comment>
<keyword evidence="3" id="KW-1185">Reference proteome</keyword>
<evidence type="ECO:0000256" key="1">
    <source>
        <dbReference type="SAM" id="Coils"/>
    </source>
</evidence>
<keyword evidence="1" id="KW-0175">Coiled coil</keyword>
<evidence type="ECO:0000313" key="3">
    <source>
        <dbReference type="Proteomes" id="UP000470384"/>
    </source>
</evidence>
<dbReference type="OrthoDB" id="7364583at2"/>
<feature type="coiled-coil region" evidence="1">
    <location>
        <begin position="25"/>
        <end position="52"/>
    </location>
</feature>
<proteinExistence type="predicted"/>
<dbReference type="EMBL" id="WXYQ01000011">
    <property type="protein sequence ID" value="NBG96745.1"/>
    <property type="molecule type" value="Genomic_DNA"/>
</dbReference>